<sequence>MIKSLCARCELRTKIYQVFESYLNNGLFSFIREVILVTERLYITISLENNNYFISFEITNPEESMPCSQTLQTDYIPMDSGHQYLIEMA</sequence>
<dbReference type="Proteomes" id="UP000276133">
    <property type="component" value="Unassembled WGS sequence"/>
</dbReference>
<dbReference type="EMBL" id="REGN01001979">
    <property type="protein sequence ID" value="RNA31161.1"/>
    <property type="molecule type" value="Genomic_DNA"/>
</dbReference>
<name>A0A3M7S5W8_BRAPC</name>
<protein>
    <submittedName>
        <fullName evidence="1">Uncharacterized protein</fullName>
    </submittedName>
</protein>
<organism evidence="1 2">
    <name type="scientific">Brachionus plicatilis</name>
    <name type="common">Marine rotifer</name>
    <name type="synonym">Brachionus muelleri</name>
    <dbReference type="NCBI Taxonomy" id="10195"/>
    <lineage>
        <taxon>Eukaryota</taxon>
        <taxon>Metazoa</taxon>
        <taxon>Spiralia</taxon>
        <taxon>Gnathifera</taxon>
        <taxon>Rotifera</taxon>
        <taxon>Eurotatoria</taxon>
        <taxon>Monogononta</taxon>
        <taxon>Pseudotrocha</taxon>
        <taxon>Ploima</taxon>
        <taxon>Brachionidae</taxon>
        <taxon>Brachionus</taxon>
    </lineage>
</organism>
<reference evidence="1 2" key="1">
    <citation type="journal article" date="2018" name="Sci. Rep.">
        <title>Genomic signatures of local adaptation to the degree of environmental predictability in rotifers.</title>
        <authorList>
            <person name="Franch-Gras L."/>
            <person name="Hahn C."/>
            <person name="Garcia-Roger E.M."/>
            <person name="Carmona M.J."/>
            <person name="Serra M."/>
            <person name="Gomez A."/>
        </authorList>
    </citation>
    <scope>NUCLEOTIDE SEQUENCE [LARGE SCALE GENOMIC DNA]</scope>
    <source>
        <strain evidence="1">HYR1</strain>
    </source>
</reference>
<dbReference type="AlphaFoldDB" id="A0A3M7S5W8"/>
<evidence type="ECO:0000313" key="1">
    <source>
        <dbReference type="EMBL" id="RNA31161.1"/>
    </source>
</evidence>
<proteinExistence type="predicted"/>
<evidence type="ECO:0000313" key="2">
    <source>
        <dbReference type="Proteomes" id="UP000276133"/>
    </source>
</evidence>
<accession>A0A3M7S5W8</accession>
<keyword evidence="2" id="KW-1185">Reference proteome</keyword>
<comment type="caution">
    <text evidence="1">The sequence shown here is derived from an EMBL/GenBank/DDBJ whole genome shotgun (WGS) entry which is preliminary data.</text>
</comment>
<gene>
    <name evidence="1" type="ORF">BpHYR1_029327</name>
</gene>